<evidence type="ECO:0000256" key="4">
    <source>
        <dbReference type="ARBA" id="ARBA00022737"/>
    </source>
</evidence>
<dbReference type="SUPFAM" id="SSF51126">
    <property type="entry name" value="Pectin lyase-like"/>
    <property type="match status" value="1"/>
</dbReference>
<dbReference type="PRINTS" id="PR00313">
    <property type="entry name" value="CABNDNGRPT"/>
</dbReference>
<dbReference type="SUPFAM" id="SSF51120">
    <property type="entry name" value="beta-Roll"/>
    <property type="match status" value="1"/>
</dbReference>
<proteinExistence type="predicted"/>
<feature type="region of interest" description="Disordered" evidence="5">
    <location>
        <begin position="462"/>
        <end position="501"/>
    </location>
</feature>
<evidence type="ECO:0000313" key="7">
    <source>
        <dbReference type="EMBL" id="MBR0649401.1"/>
    </source>
</evidence>
<evidence type="ECO:0000259" key="6">
    <source>
        <dbReference type="Pfam" id="PF08548"/>
    </source>
</evidence>
<keyword evidence="4" id="KW-0677">Repeat</keyword>
<reference evidence="8" key="1">
    <citation type="journal article" date="2021" name="Syst. Appl. Microbiol.">
        <title>Roseomonas hellenica sp. nov., isolated from roots of wild-growing Alkanna tinctoria.</title>
        <authorList>
            <person name="Rat A."/>
            <person name="Naranjo H.D."/>
            <person name="Lebbe L."/>
            <person name="Cnockaert M."/>
            <person name="Krigas N."/>
            <person name="Grigoriadou K."/>
            <person name="Maloupa E."/>
            <person name="Willems A."/>
        </authorList>
    </citation>
    <scope>NUCLEOTIDE SEQUENCE [LARGE SCALE GENOMIC DNA]</scope>
    <source>
        <strain evidence="8">LMG 31159</strain>
    </source>
</reference>
<comment type="cofactor">
    <cofactor evidence="1">
        <name>Ca(2+)</name>
        <dbReference type="ChEBI" id="CHEBI:29108"/>
    </cofactor>
</comment>
<dbReference type="Gene3D" id="2.150.10.10">
    <property type="entry name" value="Serralysin-like metalloprotease, C-terminal"/>
    <property type="match status" value="2"/>
</dbReference>
<comment type="caution">
    <text evidence="7">The sequence shown here is derived from an EMBL/GenBank/DDBJ whole genome shotgun (WGS) entry which is preliminary data.</text>
</comment>
<dbReference type="InterPro" id="IPR011049">
    <property type="entry name" value="Serralysin-like_metalloprot_C"/>
</dbReference>
<name>A0ABS5EEF9_9PROT</name>
<dbReference type="RefSeq" id="WP_211867348.1">
    <property type="nucleotide sequence ID" value="NZ_JAAEDI010000006.1"/>
</dbReference>
<sequence length="639" mass="62648">MATLNVGSGQQYSTIASAVAASRDGDTIAVQAGTYYNDFADIKTDVTITGVGGIANVVATQQPGNGKGIFVTNSDVRIENMSFSGASVPDGNGAGIRHQDGNLTIVNSYFHDNQNGLLANSSDGSITIENSEFSKNGSGDGFTHNLYVNEIASLNISGSYFHDASVGHQIKSRAQSTTITDTRIFDGADGGGTGSYSIDLPNGGKAVITDNVIQQSANSGNPAIVHFGGEGGPHAGSSLQISGNTVINEMGSSSAKMLLNQTDVTGTVSGNAVHGLADGQIAVGPASVSGTTNLGSKPALDTSSPWSGGGDTGGRDPVDGGDTGGGDDTIGGGDTGGGDDTIGGGDTGGGDDTVGGGDTGGGDDTVVGGGDTGGGDDTVVGGGDTGGGDDTVGGGDTGGGDDTVVGGGDTGGGDDTIGGGDTGGGDPVDGGNAGAGVVTGRHFVGGDNADAPWLTSRDDFAEGNGGNDWLSGRSGNDTLDGGDGNDRLHGGRGDDVLNGGDGNDKLYGGHGNDVLDGGDGNDVLSGGAGTDVLTGGAGDDLFRFTSVSHSPVDAPDVIADFVAGQDRIDLRAIDANSTSRGNDAFDFVLDFTGEAGQLTVASLGEDKYQVRGDIDGNSTADFAIDVTSASGPSADWFLL</sequence>
<evidence type="ECO:0000256" key="1">
    <source>
        <dbReference type="ARBA" id="ARBA00001913"/>
    </source>
</evidence>
<feature type="region of interest" description="Disordered" evidence="5">
    <location>
        <begin position="292"/>
        <end position="435"/>
    </location>
</feature>
<evidence type="ECO:0000313" key="8">
    <source>
        <dbReference type="Proteomes" id="UP000698752"/>
    </source>
</evidence>
<keyword evidence="3" id="KW-0964">Secreted</keyword>
<dbReference type="Pfam" id="PF08548">
    <property type="entry name" value="Peptidase_M10_C"/>
    <property type="match status" value="1"/>
</dbReference>
<evidence type="ECO:0000256" key="5">
    <source>
        <dbReference type="SAM" id="MobiDB-lite"/>
    </source>
</evidence>
<dbReference type="InterPro" id="IPR050557">
    <property type="entry name" value="RTX_toxin/Mannuronan_C5-epim"/>
</dbReference>
<feature type="domain" description="Peptidase M10 serralysin C-terminal" evidence="6">
    <location>
        <begin position="516"/>
        <end position="633"/>
    </location>
</feature>
<dbReference type="InterPro" id="IPR018511">
    <property type="entry name" value="Hemolysin-typ_Ca-bd_CS"/>
</dbReference>
<evidence type="ECO:0000256" key="2">
    <source>
        <dbReference type="ARBA" id="ARBA00004613"/>
    </source>
</evidence>
<comment type="subcellular location">
    <subcellularLocation>
        <location evidence="2">Secreted</location>
    </subcellularLocation>
</comment>
<protein>
    <recommendedName>
        <fullName evidence="6">Peptidase M10 serralysin C-terminal domain-containing protein</fullName>
    </recommendedName>
</protein>
<dbReference type="InterPro" id="IPR013858">
    <property type="entry name" value="Peptidase_M10B_C"/>
</dbReference>
<dbReference type="InterPro" id="IPR012334">
    <property type="entry name" value="Pectin_lyas_fold"/>
</dbReference>
<feature type="compositionally biased region" description="Gly residues" evidence="5">
    <location>
        <begin position="321"/>
        <end position="434"/>
    </location>
</feature>
<dbReference type="Gene3D" id="2.160.20.10">
    <property type="entry name" value="Single-stranded right-handed beta-helix, Pectin lyase-like"/>
    <property type="match status" value="1"/>
</dbReference>
<dbReference type="PROSITE" id="PS00330">
    <property type="entry name" value="HEMOLYSIN_CALCIUM"/>
    <property type="match status" value="4"/>
</dbReference>
<dbReference type="Proteomes" id="UP000698752">
    <property type="component" value="Unassembled WGS sequence"/>
</dbReference>
<dbReference type="PANTHER" id="PTHR38340">
    <property type="entry name" value="S-LAYER PROTEIN"/>
    <property type="match status" value="1"/>
</dbReference>
<dbReference type="InterPro" id="IPR001343">
    <property type="entry name" value="Hemolysn_Ca-bd"/>
</dbReference>
<gene>
    <name evidence="7" type="ORF">GXW78_06985</name>
</gene>
<feature type="compositionally biased region" description="Basic and acidic residues" evidence="5">
    <location>
        <begin position="484"/>
        <end position="495"/>
    </location>
</feature>
<dbReference type="Pfam" id="PF00353">
    <property type="entry name" value="HemolysinCabind"/>
    <property type="match status" value="1"/>
</dbReference>
<accession>A0ABS5EEF9</accession>
<dbReference type="PANTHER" id="PTHR38340:SF1">
    <property type="entry name" value="S-LAYER PROTEIN"/>
    <property type="match status" value="1"/>
</dbReference>
<dbReference type="EMBL" id="JAAEDI010000006">
    <property type="protein sequence ID" value="MBR0649401.1"/>
    <property type="molecule type" value="Genomic_DNA"/>
</dbReference>
<dbReference type="InterPro" id="IPR011050">
    <property type="entry name" value="Pectin_lyase_fold/virulence"/>
</dbReference>
<keyword evidence="8" id="KW-1185">Reference proteome</keyword>
<organism evidence="7 8">
    <name type="scientific">Neoroseomonas terrae</name>
    <dbReference type="NCBI Taxonomy" id="424799"/>
    <lineage>
        <taxon>Bacteria</taxon>
        <taxon>Pseudomonadati</taxon>
        <taxon>Pseudomonadota</taxon>
        <taxon>Alphaproteobacteria</taxon>
        <taxon>Acetobacterales</taxon>
        <taxon>Acetobacteraceae</taxon>
        <taxon>Neoroseomonas</taxon>
    </lineage>
</organism>
<feature type="compositionally biased region" description="Polar residues" evidence="5">
    <location>
        <begin position="292"/>
        <end position="306"/>
    </location>
</feature>
<evidence type="ECO:0000256" key="3">
    <source>
        <dbReference type="ARBA" id="ARBA00022525"/>
    </source>
</evidence>